<evidence type="ECO:0000256" key="5">
    <source>
        <dbReference type="ARBA" id="ARBA00022419"/>
    </source>
</evidence>
<dbReference type="SUPFAM" id="SSF51621">
    <property type="entry name" value="Phosphoenolpyruvate/pyruvate domain"/>
    <property type="match status" value="1"/>
</dbReference>
<name>A0A4V5NWS2_9GAMM</name>
<keyword evidence="14" id="KW-1185">Reference proteome</keyword>
<evidence type="ECO:0000256" key="10">
    <source>
        <dbReference type="HAMAP-Rule" id="MF_00595"/>
    </source>
</evidence>
<proteinExistence type="inferred from homology"/>
<reference evidence="13 14" key="1">
    <citation type="submission" date="2019-04" db="EMBL/GenBank/DDBJ databases">
        <authorList>
            <person name="Hwang J.C."/>
        </authorList>
    </citation>
    <scope>NUCLEOTIDE SEQUENCE [LARGE SCALE GENOMIC DNA]</scope>
    <source>
        <strain evidence="13 14">IMCC35001</strain>
    </source>
</reference>
<organism evidence="13 14">
    <name type="scientific">Ferrimonas sediminicola</name>
    <dbReference type="NCBI Taxonomy" id="2569538"/>
    <lineage>
        <taxon>Bacteria</taxon>
        <taxon>Pseudomonadati</taxon>
        <taxon>Pseudomonadota</taxon>
        <taxon>Gammaproteobacteria</taxon>
        <taxon>Alteromonadales</taxon>
        <taxon>Ferrimonadaceae</taxon>
        <taxon>Ferrimonas</taxon>
    </lineage>
</organism>
<evidence type="ECO:0000256" key="2">
    <source>
        <dbReference type="ARBA" id="ARBA00003670"/>
    </source>
</evidence>
<comment type="cofactor">
    <cofactor evidence="1 10">
        <name>Mg(2+)</name>
        <dbReference type="ChEBI" id="CHEBI:18420"/>
    </cofactor>
</comment>
<keyword evidence="13" id="KW-0670">Pyruvate</keyword>
<dbReference type="PANTHER" id="PTHR30523">
    <property type="entry name" value="PHOSPHOENOLPYRUVATE CARBOXYLASE"/>
    <property type="match status" value="1"/>
</dbReference>
<dbReference type="InterPro" id="IPR033129">
    <property type="entry name" value="PEPCASE_His_AS"/>
</dbReference>
<dbReference type="InterPro" id="IPR015813">
    <property type="entry name" value="Pyrv/PenolPyrv_kinase-like_dom"/>
</dbReference>
<evidence type="ECO:0000256" key="4">
    <source>
        <dbReference type="ARBA" id="ARBA00012305"/>
    </source>
</evidence>
<dbReference type="Gene3D" id="1.20.1440.90">
    <property type="entry name" value="Phosphoenolpyruvate/pyruvate domain"/>
    <property type="match status" value="1"/>
</dbReference>
<dbReference type="PANTHER" id="PTHR30523:SF6">
    <property type="entry name" value="PHOSPHOENOLPYRUVATE CARBOXYLASE"/>
    <property type="match status" value="1"/>
</dbReference>
<keyword evidence="6 10" id="KW-0460">Magnesium</keyword>
<dbReference type="GO" id="GO:0006099">
    <property type="term" value="P:tricarboxylic acid cycle"/>
    <property type="evidence" value="ECO:0007669"/>
    <property type="project" value="InterPro"/>
</dbReference>
<evidence type="ECO:0000313" key="14">
    <source>
        <dbReference type="Proteomes" id="UP000305674"/>
    </source>
</evidence>
<evidence type="ECO:0000256" key="1">
    <source>
        <dbReference type="ARBA" id="ARBA00001946"/>
    </source>
</evidence>
<evidence type="ECO:0000256" key="6">
    <source>
        <dbReference type="ARBA" id="ARBA00022842"/>
    </source>
</evidence>
<protein>
    <recommendedName>
        <fullName evidence="5 10">Phosphoenolpyruvate carboxylase</fullName>
        <shortName evidence="10">PEPC</shortName>
        <shortName evidence="10">PEPCase</shortName>
        <ecNumber evidence="4 10">4.1.1.31</ecNumber>
    </recommendedName>
</protein>
<dbReference type="PROSITE" id="PS00393">
    <property type="entry name" value="PEPCASE_2"/>
    <property type="match status" value="1"/>
</dbReference>
<feature type="active site" evidence="10 11">
    <location>
        <position position="140"/>
    </location>
</feature>
<dbReference type="Proteomes" id="UP000305674">
    <property type="component" value="Unassembled WGS sequence"/>
</dbReference>
<dbReference type="PROSITE" id="PS00781">
    <property type="entry name" value="PEPCASE_1"/>
    <property type="match status" value="1"/>
</dbReference>
<evidence type="ECO:0000256" key="9">
    <source>
        <dbReference type="ARBA" id="ARBA00048995"/>
    </source>
</evidence>
<dbReference type="NCBIfam" id="NF000584">
    <property type="entry name" value="PRK00009.1"/>
    <property type="match status" value="1"/>
</dbReference>
<dbReference type="RefSeq" id="WP_136853899.1">
    <property type="nucleotide sequence ID" value="NZ_SWCI01000010.1"/>
</dbReference>
<comment type="function">
    <text evidence="2 10">Forms oxaloacetate, a four-carbon dicarboxylic acid source for the tricarboxylic acid cycle.</text>
</comment>
<gene>
    <name evidence="10" type="primary">ppc</name>
    <name evidence="13" type="ORF">FCL40_13860</name>
</gene>
<dbReference type="OrthoDB" id="9768133at2"/>
<comment type="caution">
    <text evidence="13">The sequence shown here is derived from an EMBL/GenBank/DDBJ whole genome shotgun (WGS) entry which is preliminary data.</text>
</comment>
<dbReference type="PRINTS" id="PR00150">
    <property type="entry name" value="PEPCARBXLASE"/>
</dbReference>
<dbReference type="InterPro" id="IPR018129">
    <property type="entry name" value="PEP_COase_Lys_AS"/>
</dbReference>
<evidence type="ECO:0000256" key="8">
    <source>
        <dbReference type="ARBA" id="ARBA00023300"/>
    </source>
</evidence>
<evidence type="ECO:0000256" key="11">
    <source>
        <dbReference type="PROSITE-ProRule" id="PRU10111"/>
    </source>
</evidence>
<dbReference type="GO" id="GO:0000287">
    <property type="term" value="F:magnesium ion binding"/>
    <property type="evidence" value="ECO:0007669"/>
    <property type="project" value="UniProtKB-UniRule"/>
</dbReference>
<accession>A0A4V5NWS2</accession>
<evidence type="ECO:0000313" key="13">
    <source>
        <dbReference type="EMBL" id="TKB48009.1"/>
    </source>
</evidence>
<dbReference type="EC" id="4.1.1.31" evidence="4 10"/>
<evidence type="ECO:0000256" key="12">
    <source>
        <dbReference type="PROSITE-ProRule" id="PRU10112"/>
    </source>
</evidence>
<comment type="catalytic activity">
    <reaction evidence="9 10">
        <text>oxaloacetate + phosphate = phosphoenolpyruvate + hydrogencarbonate</text>
        <dbReference type="Rhea" id="RHEA:28370"/>
        <dbReference type="ChEBI" id="CHEBI:16452"/>
        <dbReference type="ChEBI" id="CHEBI:17544"/>
        <dbReference type="ChEBI" id="CHEBI:43474"/>
        <dbReference type="ChEBI" id="CHEBI:58702"/>
        <dbReference type="EC" id="4.1.1.31"/>
    </reaction>
</comment>
<evidence type="ECO:0000256" key="3">
    <source>
        <dbReference type="ARBA" id="ARBA00008346"/>
    </source>
</evidence>
<comment type="subunit">
    <text evidence="10">Homotetramer.</text>
</comment>
<keyword evidence="7 10" id="KW-0456">Lyase</keyword>
<dbReference type="GO" id="GO:0015977">
    <property type="term" value="P:carbon fixation"/>
    <property type="evidence" value="ECO:0007669"/>
    <property type="project" value="UniProtKB-UniRule"/>
</dbReference>
<dbReference type="GO" id="GO:0006107">
    <property type="term" value="P:oxaloacetate metabolic process"/>
    <property type="evidence" value="ECO:0007669"/>
    <property type="project" value="UniProtKB-UniRule"/>
</dbReference>
<keyword evidence="8 10" id="KW-0120">Carbon dioxide fixation</keyword>
<evidence type="ECO:0000256" key="7">
    <source>
        <dbReference type="ARBA" id="ARBA00023239"/>
    </source>
</evidence>
<sequence length="880" mass="98908">MSDINAPLKANISMLGQLLGETIGDHLGEGFVDKVESIRQLSKASRKREPGARHKMLELLDQLSDQELVPFVRAFNQFLNLANLAEQFHTISRNCDQLVCVPDPVDLLLGRLLNGKAQLDPQRLLEELGRLEIDLVLTAHPTEVTRRTLITKYSAIIECLAELENPQLSERELQQQRLRLRQLIAQIWHTNEIRTQRPTPEDEASWGWAAVEDSLWQAVPDFLRQVNDRLEAHAGVQLPPDTVPVKFSSWMGGDRDGNPNVTAKVTSRVLLKNRKIALNLYLADIKTLISELSMAECTEALRARVGESNEPYRVALRQLRDKLVINLEEVHACLDGYPPYLEPEQKITSKEELLEPLQLIYDSLVQSRMRLIANGLLLDTLRRLHCFGVGLIRLDIRQDSARHTSALAEITRYLGLGDYEHWQEEEKQAFLLRELANRRPLLPSTWSPTEDTREVLDTCKLIAQQHPEALGSYVISMASAPSDVLAVALLLKECGCTFAMPIVPLFETLDDLQNAAQCIEQLLAIDWYLGYIRGKQQVMIGYSDSAKDAGVMAASWAQYRAQEALVEVCKQANVALTLFHGRGGSIGRGGGPAHEAILSQPPGSVDGRLRVTEQGEMIRFKFGLPKVAVQSLALYTSAVLEATLLPPPQPKQAWRDLMDRIADTSVTAYRAVVREEPQFVAYFRAATPEQELADLPLGSRPAKRRADGGVESLRAIPWIFAWTQNRLMLPAWLGAGAGLKEAIDGGEQPTLTAMFQSWPFFRTRLSMLEMVYAKAEPHLAAYYDRVLVPEELHGLGHALREQLEQDIRTVLQLTQEQTLMEHTPWNRESVELRHPYIDPLNFLQAELLRRCRGKEEELDDIKQALMVTIAGIAAGMRNTG</sequence>
<dbReference type="InterPro" id="IPR021135">
    <property type="entry name" value="PEP_COase"/>
</dbReference>
<dbReference type="GO" id="GO:0008964">
    <property type="term" value="F:phosphoenolpyruvate carboxylase activity"/>
    <property type="evidence" value="ECO:0007669"/>
    <property type="project" value="UniProtKB-UniRule"/>
</dbReference>
<dbReference type="EMBL" id="SWCI01000010">
    <property type="protein sequence ID" value="TKB48009.1"/>
    <property type="molecule type" value="Genomic_DNA"/>
</dbReference>
<dbReference type="AlphaFoldDB" id="A0A4V5NWS2"/>
<dbReference type="Pfam" id="PF00311">
    <property type="entry name" value="PEPcase"/>
    <property type="match status" value="1"/>
</dbReference>
<dbReference type="InterPro" id="IPR022805">
    <property type="entry name" value="PEP_COase_bac/pln-type"/>
</dbReference>
<dbReference type="GO" id="GO:0005829">
    <property type="term" value="C:cytosol"/>
    <property type="evidence" value="ECO:0007669"/>
    <property type="project" value="TreeGrafter"/>
</dbReference>
<feature type="active site" evidence="10 12">
    <location>
        <position position="547"/>
    </location>
</feature>
<comment type="similarity">
    <text evidence="3 10">Belongs to the PEPCase type 1 family.</text>
</comment>
<dbReference type="HAMAP" id="MF_00595">
    <property type="entry name" value="PEPcase_type1"/>
    <property type="match status" value="1"/>
</dbReference>